<evidence type="ECO:0000313" key="3">
    <source>
        <dbReference type="Proteomes" id="UP000234275"/>
    </source>
</evidence>
<accession>A0A2I2GNN2</accession>
<sequence>MISSAWCGGICIDRVSQHRFLPVFGISWRVVSLFLFFLLSPTSLRLPLLPACVRRVFVSLRKRLSSRALSSLTGAPAARRRGTGAYLAAFGETHGLFSIRRGLVSFALRLGPMVHEHVMRAIEMGILCILYGVGLRCCVHKNFPLHWGPRGIPSNGFLFHLSDPWRMGSCFAGAFCFLLFVVIIVSCQ</sequence>
<keyword evidence="1" id="KW-0472">Membrane</keyword>
<proteinExistence type="predicted"/>
<keyword evidence="3" id="KW-1185">Reference proteome</keyword>
<dbReference type="EMBL" id="MSFO01000001">
    <property type="protein sequence ID" value="PLB54487.1"/>
    <property type="molecule type" value="Genomic_DNA"/>
</dbReference>
<dbReference type="GeneID" id="36550438"/>
<gene>
    <name evidence="2" type="ORF">P170DRAFT_19691</name>
</gene>
<organism evidence="2 3">
    <name type="scientific">Aspergillus steynii IBT 23096</name>
    <dbReference type="NCBI Taxonomy" id="1392250"/>
    <lineage>
        <taxon>Eukaryota</taxon>
        <taxon>Fungi</taxon>
        <taxon>Dikarya</taxon>
        <taxon>Ascomycota</taxon>
        <taxon>Pezizomycotina</taxon>
        <taxon>Eurotiomycetes</taxon>
        <taxon>Eurotiomycetidae</taxon>
        <taxon>Eurotiales</taxon>
        <taxon>Aspergillaceae</taxon>
        <taxon>Aspergillus</taxon>
        <taxon>Aspergillus subgen. Circumdati</taxon>
    </lineage>
</organism>
<dbReference type="AlphaFoldDB" id="A0A2I2GNN2"/>
<protein>
    <submittedName>
        <fullName evidence="2">Uncharacterized protein</fullName>
    </submittedName>
</protein>
<keyword evidence="1" id="KW-0812">Transmembrane</keyword>
<evidence type="ECO:0000313" key="2">
    <source>
        <dbReference type="EMBL" id="PLB54487.1"/>
    </source>
</evidence>
<comment type="caution">
    <text evidence="2">The sequence shown here is derived from an EMBL/GenBank/DDBJ whole genome shotgun (WGS) entry which is preliminary data.</text>
</comment>
<name>A0A2I2GNN2_9EURO</name>
<feature type="transmembrane region" description="Helical" evidence="1">
    <location>
        <begin position="20"/>
        <end position="39"/>
    </location>
</feature>
<reference evidence="2 3" key="1">
    <citation type="submission" date="2016-12" db="EMBL/GenBank/DDBJ databases">
        <title>The genomes of Aspergillus section Nigri reveals drivers in fungal speciation.</title>
        <authorList>
            <consortium name="DOE Joint Genome Institute"/>
            <person name="Vesth T.C."/>
            <person name="Nybo J."/>
            <person name="Theobald S."/>
            <person name="Brandl J."/>
            <person name="Frisvad J.C."/>
            <person name="Nielsen K.F."/>
            <person name="Lyhne E.K."/>
            <person name="Kogle M.E."/>
            <person name="Kuo A."/>
            <person name="Riley R."/>
            <person name="Clum A."/>
            <person name="Nolan M."/>
            <person name="Lipzen A."/>
            <person name="Salamov A."/>
            <person name="Henrissat B."/>
            <person name="Wiebenga A."/>
            <person name="De Vries R.P."/>
            <person name="Grigoriev I.V."/>
            <person name="Mortensen U.H."/>
            <person name="Andersen M.R."/>
            <person name="Baker S.E."/>
        </authorList>
    </citation>
    <scope>NUCLEOTIDE SEQUENCE [LARGE SCALE GENOMIC DNA]</scope>
    <source>
        <strain evidence="2 3">IBT 23096</strain>
    </source>
</reference>
<dbReference type="Proteomes" id="UP000234275">
    <property type="component" value="Unassembled WGS sequence"/>
</dbReference>
<dbReference type="VEuPathDB" id="FungiDB:P170DRAFT_19691"/>
<evidence type="ECO:0000256" key="1">
    <source>
        <dbReference type="SAM" id="Phobius"/>
    </source>
</evidence>
<feature type="transmembrane region" description="Helical" evidence="1">
    <location>
        <begin position="165"/>
        <end position="185"/>
    </location>
</feature>
<dbReference type="RefSeq" id="XP_024709789.1">
    <property type="nucleotide sequence ID" value="XM_024842740.1"/>
</dbReference>
<keyword evidence="1" id="KW-1133">Transmembrane helix</keyword>